<keyword evidence="5" id="KW-1185">Reference proteome</keyword>
<evidence type="ECO:0000259" key="3">
    <source>
        <dbReference type="PROSITE" id="PS50234"/>
    </source>
</evidence>
<gene>
    <name evidence="4" type="ORF">FHX37_0829</name>
</gene>
<keyword evidence="2" id="KW-0472">Membrane</keyword>
<comment type="caution">
    <text evidence="4">The sequence shown here is derived from an EMBL/GenBank/DDBJ whole genome shotgun (WGS) entry which is preliminary data.</text>
</comment>
<dbReference type="RefSeq" id="WP_141922223.1">
    <property type="nucleotide sequence ID" value="NZ_VFQC01000001.1"/>
</dbReference>
<dbReference type="OrthoDB" id="5621159at2"/>
<feature type="compositionally biased region" description="Basic and acidic residues" evidence="1">
    <location>
        <begin position="1"/>
        <end position="14"/>
    </location>
</feature>
<organism evidence="4 5">
    <name type="scientific">Haloactinospora alba</name>
    <dbReference type="NCBI Taxonomy" id="405555"/>
    <lineage>
        <taxon>Bacteria</taxon>
        <taxon>Bacillati</taxon>
        <taxon>Actinomycetota</taxon>
        <taxon>Actinomycetes</taxon>
        <taxon>Streptosporangiales</taxon>
        <taxon>Nocardiopsidaceae</taxon>
        <taxon>Haloactinospora</taxon>
    </lineage>
</organism>
<keyword evidence="2" id="KW-0812">Transmembrane</keyword>
<name>A0A543NGS2_9ACTN</name>
<dbReference type="PROSITE" id="PS50234">
    <property type="entry name" value="VWFA"/>
    <property type="match status" value="1"/>
</dbReference>
<evidence type="ECO:0000313" key="4">
    <source>
        <dbReference type="EMBL" id="TQN30940.1"/>
    </source>
</evidence>
<dbReference type="Pfam" id="PF13531">
    <property type="entry name" value="SBP_bac_11"/>
    <property type="match status" value="1"/>
</dbReference>
<dbReference type="SMART" id="SM00327">
    <property type="entry name" value="VWA"/>
    <property type="match status" value="1"/>
</dbReference>
<dbReference type="SUPFAM" id="SSF53300">
    <property type="entry name" value="vWA-like"/>
    <property type="match status" value="1"/>
</dbReference>
<evidence type="ECO:0000256" key="1">
    <source>
        <dbReference type="SAM" id="MobiDB-lite"/>
    </source>
</evidence>
<feature type="region of interest" description="Disordered" evidence="1">
    <location>
        <begin position="1"/>
        <end position="29"/>
    </location>
</feature>
<feature type="transmembrane region" description="Helical" evidence="2">
    <location>
        <begin position="31"/>
        <end position="53"/>
    </location>
</feature>
<keyword evidence="2" id="KW-1133">Transmembrane helix</keyword>
<dbReference type="SUPFAM" id="SSF53850">
    <property type="entry name" value="Periplasmic binding protein-like II"/>
    <property type="match status" value="1"/>
</dbReference>
<evidence type="ECO:0000313" key="5">
    <source>
        <dbReference type="Proteomes" id="UP000317422"/>
    </source>
</evidence>
<dbReference type="Gene3D" id="3.40.50.410">
    <property type="entry name" value="von Willebrand factor, type A domain"/>
    <property type="match status" value="1"/>
</dbReference>
<proteinExistence type="predicted"/>
<accession>A0A543NGS2</accession>
<dbReference type="Proteomes" id="UP000317422">
    <property type="component" value="Unassembled WGS sequence"/>
</dbReference>
<sequence length="590" mass="63434">MRRNSRDSSPDDRSPATGPPRGRRRRRGGGAVAALAGAAAILLGLGVTGWYVLNNWGGCSGQDLALDVAVSPDLVPAMDEIATRFNEAQHNVDDRCVTADVRGVDPANVAYGITGTGPSTDDAESDVWVPDSSLWTTIVENEAENTTFTDTGTSVATSPLVLAQPEGTTDDAAPSSWKELVPTEAPGNNADANMRLMEPTRNSSGMATFALIADAIGAQAAEESPQFVAAIQSLQQGAAPDKSTAFTALSEYSDGTPPLMALSEQAAWRYNTENSDSPAHVRYPEGGTYTLDYPYVVRDTSTALAQAAERFRETLTKEPAQNTLTSKGFRSAEGEADTDALTEEFGFQEDPPEDVPAPSAQKVQDLTSAWNQFKLDSRMLTIVDVSGSMLEPVPGTDMNRMEVTRKTAIEGLDMLPPGSELGLWRFSVKINNDLDYEELLPVADLSGDAEGGATYKEAMAAEWRNLEPVPDGDTGLYDTYLAAYRQMARSYQSDRVNSILMFTDGNNDDEDSIELDKLVETLKKESDPEQPIPIFTIAFGPDIDPEPLERISEVTGGAAYTTEDPAEIGDIFLEAFAQRLSPPGDGEDPE</sequence>
<evidence type="ECO:0000256" key="2">
    <source>
        <dbReference type="SAM" id="Phobius"/>
    </source>
</evidence>
<feature type="domain" description="VWFA" evidence="3">
    <location>
        <begin position="378"/>
        <end position="576"/>
    </location>
</feature>
<protein>
    <submittedName>
        <fullName evidence="4">von Willebrand factor type A domain-containing protein</fullName>
    </submittedName>
</protein>
<dbReference type="AlphaFoldDB" id="A0A543NGS2"/>
<dbReference type="InterPro" id="IPR036465">
    <property type="entry name" value="vWFA_dom_sf"/>
</dbReference>
<dbReference type="InterPro" id="IPR002035">
    <property type="entry name" value="VWF_A"/>
</dbReference>
<reference evidence="4 5" key="1">
    <citation type="submission" date="2019-06" db="EMBL/GenBank/DDBJ databases">
        <title>Sequencing the genomes of 1000 actinobacteria strains.</title>
        <authorList>
            <person name="Klenk H.-P."/>
        </authorList>
    </citation>
    <scope>NUCLEOTIDE SEQUENCE [LARGE SCALE GENOMIC DNA]</scope>
    <source>
        <strain evidence="4 5">DSM 45015</strain>
    </source>
</reference>
<dbReference type="Pfam" id="PF00092">
    <property type="entry name" value="VWA"/>
    <property type="match status" value="1"/>
</dbReference>
<dbReference type="EMBL" id="VFQC01000001">
    <property type="protein sequence ID" value="TQN30940.1"/>
    <property type="molecule type" value="Genomic_DNA"/>
</dbReference>